<keyword evidence="2" id="KW-1185">Reference proteome</keyword>
<gene>
    <name evidence="1" type="ORF">I4Q42_03515</name>
</gene>
<dbReference type="Proteomes" id="UP000639859">
    <property type="component" value="Unassembled WGS sequence"/>
</dbReference>
<proteinExistence type="predicted"/>
<name>A0ABS0SSU7_9CAUL</name>
<dbReference type="RefSeq" id="WP_198574680.1">
    <property type="nucleotide sequence ID" value="NZ_JADWOX010000002.1"/>
</dbReference>
<dbReference type="EMBL" id="JADWOX010000002">
    <property type="protein sequence ID" value="MBI1682730.1"/>
    <property type="molecule type" value="Genomic_DNA"/>
</dbReference>
<organism evidence="1 2">
    <name type="scientific">Caulobacter hibisci</name>
    <dbReference type="NCBI Taxonomy" id="2035993"/>
    <lineage>
        <taxon>Bacteria</taxon>
        <taxon>Pseudomonadati</taxon>
        <taxon>Pseudomonadota</taxon>
        <taxon>Alphaproteobacteria</taxon>
        <taxon>Caulobacterales</taxon>
        <taxon>Caulobacteraceae</taxon>
        <taxon>Caulobacter</taxon>
    </lineage>
</organism>
<sequence>MSAARGQVQALTPVVRLRERRVEKALREAGEARAKVAYAVAVLEARDQRIAAHDTARARLDDWFAGGLSGAAHLIELALARREAIVAARDADQALRDQDAVALDLAREDLAVAIHALARAQGRFDAMSGRLDLARALVAADREAREQLEIEDAGGRRFRSLR</sequence>
<dbReference type="InterPro" id="IPR053716">
    <property type="entry name" value="Flag_assembly_chemotaxis_eff"/>
</dbReference>
<dbReference type="Gene3D" id="1.10.287.1700">
    <property type="match status" value="1"/>
</dbReference>
<comment type="caution">
    <text evidence="1">The sequence shown here is derived from an EMBL/GenBank/DDBJ whole genome shotgun (WGS) entry which is preliminary data.</text>
</comment>
<accession>A0ABS0SSU7</accession>
<evidence type="ECO:0000313" key="2">
    <source>
        <dbReference type="Proteomes" id="UP000639859"/>
    </source>
</evidence>
<reference evidence="1 2" key="1">
    <citation type="submission" date="2020-11" db="EMBL/GenBank/DDBJ databases">
        <title>genome sequence of strain KACC 18849.</title>
        <authorList>
            <person name="Gao J."/>
            <person name="Zhang X."/>
        </authorList>
    </citation>
    <scope>NUCLEOTIDE SEQUENCE [LARGE SCALE GENOMIC DNA]</scope>
    <source>
        <strain evidence="1 2">KACC 18849</strain>
    </source>
</reference>
<protein>
    <recommendedName>
        <fullName evidence="3">Type III secretion protein HrpB7</fullName>
    </recommendedName>
</protein>
<evidence type="ECO:0008006" key="3">
    <source>
        <dbReference type="Google" id="ProtNLM"/>
    </source>
</evidence>
<evidence type="ECO:0000313" key="1">
    <source>
        <dbReference type="EMBL" id="MBI1682730.1"/>
    </source>
</evidence>